<organism evidence="4 5">
    <name type="scientific">Polarella glacialis</name>
    <name type="common">Dinoflagellate</name>
    <dbReference type="NCBI Taxonomy" id="89957"/>
    <lineage>
        <taxon>Eukaryota</taxon>
        <taxon>Sar</taxon>
        <taxon>Alveolata</taxon>
        <taxon>Dinophyceae</taxon>
        <taxon>Suessiales</taxon>
        <taxon>Suessiaceae</taxon>
        <taxon>Polarella</taxon>
    </lineage>
</organism>
<feature type="domain" description="Striatin N-terminal" evidence="3">
    <location>
        <begin position="135"/>
        <end position="205"/>
    </location>
</feature>
<name>A0A813I3K1_POLGL</name>
<protein>
    <recommendedName>
        <fullName evidence="3">Striatin N-terminal domain-containing protein</fullName>
    </recommendedName>
</protein>
<reference evidence="4" key="1">
    <citation type="submission" date="2021-02" db="EMBL/GenBank/DDBJ databases">
        <authorList>
            <person name="Dougan E. K."/>
            <person name="Rhodes N."/>
            <person name="Thang M."/>
            <person name="Chan C."/>
        </authorList>
    </citation>
    <scope>NUCLEOTIDE SEQUENCE</scope>
</reference>
<feature type="non-terminal residue" evidence="4">
    <location>
        <position position="443"/>
    </location>
</feature>
<feature type="transmembrane region" description="Helical" evidence="2">
    <location>
        <begin position="61"/>
        <end position="85"/>
    </location>
</feature>
<comment type="caution">
    <text evidence="4">The sequence shown here is derived from an EMBL/GenBank/DDBJ whole genome shotgun (WGS) entry which is preliminary data.</text>
</comment>
<dbReference type="Proteomes" id="UP000626109">
    <property type="component" value="Unassembled WGS sequence"/>
</dbReference>
<evidence type="ECO:0000313" key="5">
    <source>
        <dbReference type="Proteomes" id="UP000626109"/>
    </source>
</evidence>
<dbReference type="Pfam" id="PF08232">
    <property type="entry name" value="Striatin"/>
    <property type="match status" value="1"/>
</dbReference>
<keyword evidence="2" id="KW-0472">Membrane</keyword>
<sequence>AGGAALFAQRQGIVPSGGGKVGDEDFDFILDELEDLAQVGETLYPPEVVPEDPWKGVKEKFGIVLVSDIFIIITLSIWFLVGVALRQLAAAEELLACKLAVYGSQETLASIGWAIDKPFDSCEGSTVDSDLGQLEPLLRHLQTELRITNCERAEFELDRAELDSRIGEVESRLCSQQLTNQTLLRRVQMLEQALRLERLQSESLLCEAAGKRDSSLQKGPSAAGAEGGVLSLPNALPGQPSLEDRLRARKTSISARDILRAHLRAEMDRVDDAFDAFGRSQNSAAIPAATAVASRLDPPATTSAAALRGIAAASVLSHLGVVAAATGMSVADLRRRHWHGTGLGEFCFGPSACLMLAGVGLVQGLLITSQLDGFNFGGAAAERAGYAVGFLLLAGGAAGAALSCSCLDHRLVPWLTLALLALLGLCRSNNKDKSSSSCQVATA</sequence>
<accession>A0A813I3K1</accession>
<dbReference type="EMBL" id="CAJNNW010003150">
    <property type="protein sequence ID" value="CAE8645055.1"/>
    <property type="molecule type" value="Genomic_DNA"/>
</dbReference>
<feature type="transmembrane region" description="Helical" evidence="2">
    <location>
        <begin position="343"/>
        <end position="366"/>
    </location>
</feature>
<feature type="transmembrane region" description="Helical" evidence="2">
    <location>
        <begin position="386"/>
        <end position="404"/>
    </location>
</feature>
<dbReference type="AlphaFoldDB" id="A0A813I3K1"/>
<gene>
    <name evidence="4" type="ORF">PGLA2088_LOCUS3581</name>
</gene>
<dbReference type="InterPro" id="IPR013258">
    <property type="entry name" value="Striatin_N"/>
</dbReference>
<keyword evidence="2" id="KW-1133">Transmembrane helix</keyword>
<evidence type="ECO:0000313" key="4">
    <source>
        <dbReference type="EMBL" id="CAE8645055.1"/>
    </source>
</evidence>
<evidence type="ECO:0000256" key="2">
    <source>
        <dbReference type="SAM" id="Phobius"/>
    </source>
</evidence>
<proteinExistence type="predicted"/>
<feature type="region of interest" description="Disordered" evidence="1">
    <location>
        <begin position="214"/>
        <end position="234"/>
    </location>
</feature>
<evidence type="ECO:0000256" key="1">
    <source>
        <dbReference type="SAM" id="MobiDB-lite"/>
    </source>
</evidence>
<evidence type="ECO:0000259" key="3">
    <source>
        <dbReference type="Pfam" id="PF08232"/>
    </source>
</evidence>
<keyword evidence="2" id="KW-0812">Transmembrane</keyword>
<dbReference type="Gene3D" id="1.20.5.300">
    <property type="match status" value="1"/>
</dbReference>